<dbReference type="Pfam" id="PF20700">
    <property type="entry name" value="Mutator"/>
    <property type="match status" value="1"/>
</dbReference>
<keyword evidence="3" id="KW-1185">Reference proteome</keyword>
<dbReference type="OrthoDB" id="7699847at2759"/>
<reference evidence="2 3" key="1">
    <citation type="submission" date="2015-04" db="EMBL/GenBank/DDBJ databases">
        <title>Lasius niger genome sequencing.</title>
        <authorList>
            <person name="Konorov E.A."/>
            <person name="Nikitin M.A."/>
            <person name="Kirill M.V."/>
            <person name="Chang P."/>
        </authorList>
    </citation>
    <scope>NUCLEOTIDE SEQUENCE [LARGE SCALE GENOMIC DNA]</scope>
    <source>
        <tissue evidence="2">Whole</tissue>
    </source>
</reference>
<comment type="caution">
    <text evidence="2">The sequence shown here is derived from an EMBL/GenBank/DDBJ whole genome shotgun (WGS) entry which is preliminary data.</text>
</comment>
<evidence type="ECO:0000259" key="1">
    <source>
        <dbReference type="Pfam" id="PF20700"/>
    </source>
</evidence>
<evidence type="ECO:0000313" key="2">
    <source>
        <dbReference type="EMBL" id="KMQ85339.1"/>
    </source>
</evidence>
<dbReference type="AlphaFoldDB" id="A0A0J7K4X0"/>
<name>A0A0J7K4X0_LASNI</name>
<dbReference type="Proteomes" id="UP000036403">
    <property type="component" value="Unassembled WGS sequence"/>
</dbReference>
<organism evidence="2 3">
    <name type="scientific">Lasius niger</name>
    <name type="common">Black garden ant</name>
    <dbReference type="NCBI Taxonomy" id="67767"/>
    <lineage>
        <taxon>Eukaryota</taxon>
        <taxon>Metazoa</taxon>
        <taxon>Ecdysozoa</taxon>
        <taxon>Arthropoda</taxon>
        <taxon>Hexapoda</taxon>
        <taxon>Insecta</taxon>
        <taxon>Pterygota</taxon>
        <taxon>Neoptera</taxon>
        <taxon>Endopterygota</taxon>
        <taxon>Hymenoptera</taxon>
        <taxon>Apocrita</taxon>
        <taxon>Aculeata</taxon>
        <taxon>Formicoidea</taxon>
        <taxon>Formicidae</taxon>
        <taxon>Formicinae</taxon>
        <taxon>Lasius</taxon>
        <taxon>Lasius</taxon>
    </lineage>
</organism>
<dbReference type="InterPro" id="IPR049012">
    <property type="entry name" value="Mutator_transp_dom"/>
</dbReference>
<sequence length="215" mass="23937">MPEGRRIVDITCYENVENAKIIILLSIMALWIQIVSRKICLKAVALSTFLFYGMQFIEHLITMREELSANLKIGNSSILIAVEPIESETLDINKAAATGTVTVGIGYAQLEELCAAMNISCISEKTYIKHREDLIDDFEKTAMENMKMAGEIEKQLALEKNETMNGIPYITVVADGSWMKRSYGTAYDSLSGVGAIISYRTGKILFVGIRNKFCT</sequence>
<dbReference type="EMBL" id="LBMM01014080">
    <property type="protein sequence ID" value="KMQ85339.1"/>
    <property type="molecule type" value="Genomic_DNA"/>
</dbReference>
<feature type="domain" description="Mutator-like transposase" evidence="1">
    <location>
        <begin position="86"/>
        <end position="215"/>
    </location>
</feature>
<proteinExistence type="predicted"/>
<accession>A0A0J7K4X0</accession>
<dbReference type="PaxDb" id="67767-A0A0J7K4X0"/>
<feature type="non-terminal residue" evidence="2">
    <location>
        <position position="215"/>
    </location>
</feature>
<gene>
    <name evidence="2" type="ORF">RF55_16179</name>
</gene>
<protein>
    <recommendedName>
        <fullName evidence="1">Mutator-like transposase domain-containing protein</fullName>
    </recommendedName>
</protein>
<evidence type="ECO:0000313" key="3">
    <source>
        <dbReference type="Proteomes" id="UP000036403"/>
    </source>
</evidence>